<evidence type="ECO:0000256" key="1">
    <source>
        <dbReference type="ARBA" id="ARBA00001947"/>
    </source>
</evidence>
<reference evidence="5" key="1">
    <citation type="submission" date="2009-10" db="EMBL/GenBank/DDBJ databases">
        <title>Diversity of trophic interactions inside an arsenic-rich microbial ecosystem.</title>
        <authorList>
            <person name="Bertin P.N."/>
            <person name="Heinrich-Salmeron A."/>
            <person name="Pelletier E."/>
            <person name="Goulhen-Chollet F."/>
            <person name="Arsene-Ploetze F."/>
            <person name="Gallien S."/>
            <person name="Calteau A."/>
            <person name="Vallenet D."/>
            <person name="Casiot C."/>
            <person name="Chane-Woon-Ming B."/>
            <person name="Giloteaux L."/>
            <person name="Barakat M."/>
            <person name="Bonnefoy V."/>
            <person name="Bruneel O."/>
            <person name="Chandler M."/>
            <person name="Cleiss J."/>
            <person name="Duran R."/>
            <person name="Elbaz-Poulichet F."/>
            <person name="Fonknechten N."/>
            <person name="Lauga B."/>
            <person name="Mornico D."/>
            <person name="Ortet P."/>
            <person name="Schaeffer C."/>
            <person name="Siguier P."/>
            <person name="Alexander Thil Smith A."/>
            <person name="Van Dorsselaer A."/>
            <person name="Weissenbach J."/>
            <person name="Medigue C."/>
            <person name="Le Paslier D."/>
        </authorList>
    </citation>
    <scope>NUCLEOTIDE SEQUENCE</scope>
</reference>
<dbReference type="InterPro" id="IPR038418">
    <property type="entry name" value="6-PTP_synth/QueD_sf"/>
</dbReference>
<keyword evidence="3" id="KW-0862">Zinc</keyword>
<dbReference type="Pfam" id="PF01242">
    <property type="entry name" value="PTPS"/>
    <property type="match status" value="1"/>
</dbReference>
<dbReference type="AlphaFoldDB" id="E6QR21"/>
<evidence type="ECO:0000313" key="5">
    <source>
        <dbReference type="EMBL" id="CBI09692.1"/>
    </source>
</evidence>
<dbReference type="GO" id="GO:0046872">
    <property type="term" value="F:metal ion binding"/>
    <property type="evidence" value="ECO:0007669"/>
    <property type="project" value="UniProtKB-KW"/>
</dbReference>
<dbReference type="PANTHER" id="PTHR12589">
    <property type="entry name" value="PYRUVOYL TETRAHYDROBIOPTERIN SYNTHASE"/>
    <property type="match status" value="1"/>
</dbReference>
<evidence type="ECO:0008006" key="6">
    <source>
        <dbReference type="Google" id="ProtNLM"/>
    </source>
</evidence>
<proteinExistence type="predicted"/>
<comment type="cofactor">
    <cofactor evidence="1">
        <name>Zn(2+)</name>
        <dbReference type="ChEBI" id="CHEBI:29105"/>
    </cofactor>
</comment>
<organism evidence="5">
    <name type="scientific">mine drainage metagenome</name>
    <dbReference type="NCBI Taxonomy" id="410659"/>
    <lineage>
        <taxon>unclassified sequences</taxon>
        <taxon>metagenomes</taxon>
        <taxon>ecological metagenomes</taxon>
    </lineage>
</organism>
<evidence type="ECO:0000256" key="2">
    <source>
        <dbReference type="ARBA" id="ARBA00022723"/>
    </source>
</evidence>
<dbReference type="EMBL" id="CABR01000046">
    <property type="protein sequence ID" value="CBI09692.1"/>
    <property type="molecule type" value="Genomic_DNA"/>
</dbReference>
<accession>E6QR21</accession>
<evidence type="ECO:0000256" key="3">
    <source>
        <dbReference type="ARBA" id="ARBA00022833"/>
    </source>
</evidence>
<dbReference type="Gene3D" id="3.30.479.10">
    <property type="entry name" value="6-pyruvoyl tetrahydropterin synthase/QueD"/>
    <property type="match status" value="1"/>
</dbReference>
<dbReference type="PANTHER" id="PTHR12589:SF7">
    <property type="entry name" value="6-PYRUVOYL TETRAHYDROBIOPTERIN SYNTHASE"/>
    <property type="match status" value="1"/>
</dbReference>
<keyword evidence="2" id="KW-0479">Metal-binding</keyword>
<evidence type="ECO:0000256" key="4">
    <source>
        <dbReference type="ARBA" id="ARBA00023239"/>
    </source>
</evidence>
<dbReference type="GO" id="GO:0016829">
    <property type="term" value="F:lyase activity"/>
    <property type="evidence" value="ECO:0007669"/>
    <property type="project" value="UniProtKB-KW"/>
</dbReference>
<gene>
    <name evidence="5" type="ORF">CARN7_0432</name>
</gene>
<name>E6QR21_9ZZZZ</name>
<sequence>MTNLPIMNSHTSASRYHDISCGHVVWGHESKCQHLHGHNYRVHFQVSGERDALGRVLDFGVIKEKLCMWLETEWDHRFLIWDQHPMASALIALDPQGVLCLPFNPTAENMARHLLEIIGPKQLAGLPVTLSRVVVEETAKCSAEASLWMPQPGQR</sequence>
<comment type="caution">
    <text evidence="5">The sequence shown here is derived from an EMBL/GenBank/DDBJ whole genome shotgun (WGS) entry which is preliminary data.</text>
</comment>
<keyword evidence="4" id="KW-0456">Lyase</keyword>
<dbReference type="SUPFAM" id="SSF55620">
    <property type="entry name" value="Tetrahydrobiopterin biosynthesis enzymes-like"/>
    <property type="match status" value="1"/>
</dbReference>
<dbReference type="InterPro" id="IPR007115">
    <property type="entry name" value="6-PTP_synth/QueD"/>
</dbReference>
<protein>
    <recommendedName>
        <fullName evidence="6">6-carboxytetrahydropterin synthase</fullName>
    </recommendedName>
</protein>